<keyword evidence="7" id="KW-1185">Reference proteome</keyword>
<dbReference type="Gene3D" id="1.20.120.520">
    <property type="entry name" value="nmb1532 protein domain like"/>
    <property type="match status" value="1"/>
</dbReference>
<dbReference type="RefSeq" id="WP_021583431.1">
    <property type="nucleotide sequence ID" value="NZ_AWET01000009.1"/>
</dbReference>
<name>U2LGQ5_9BACT</name>
<evidence type="ECO:0000313" key="6">
    <source>
        <dbReference type="EMBL" id="ERK03471.1"/>
    </source>
</evidence>
<evidence type="ECO:0000256" key="1">
    <source>
        <dbReference type="ARBA" id="ARBA00004496"/>
    </source>
</evidence>
<evidence type="ECO:0000313" key="7">
    <source>
        <dbReference type="Proteomes" id="UP000016600"/>
    </source>
</evidence>
<dbReference type="PATRIC" id="fig|1081904.3.peg.717"/>
<protein>
    <submittedName>
        <fullName evidence="6">Hemerythrin HHE cation-binding domain protein</fullName>
    </submittedName>
</protein>
<organism evidence="6 7">
    <name type="scientific">Hoylesella pleuritidis F0068</name>
    <dbReference type="NCBI Taxonomy" id="1081904"/>
    <lineage>
        <taxon>Bacteria</taxon>
        <taxon>Pseudomonadati</taxon>
        <taxon>Bacteroidota</taxon>
        <taxon>Bacteroidia</taxon>
        <taxon>Bacteroidales</taxon>
        <taxon>Prevotellaceae</taxon>
        <taxon>Hoylesella</taxon>
    </lineage>
</organism>
<dbReference type="Proteomes" id="UP000016600">
    <property type="component" value="Unassembled WGS sequence"/>
</dbReference>
<dbReference type="Pfam" id="PF01814">
    <property type="entry name" value="Hemerythrin"/>
    <property type="match status" value="1"/>
</dbReference>
<dbReference type="GO" id="GO:0046872">
    <property type="term" value="F:metal ion binding"/>
    <property type="evidence" value="ECO:0007669"/>
    <property type="project" value="UniProtKB-KW"/>
</dbReference>
<dbReference type="EMBL" id="AWET01000009">
    <property type="protein sequence ID" value="ERK03471.1"/>
    <property type="molecule type" value="Genomic_DNA"/>
</dbReference>
<dbReference type="PANTHER" id="PTHR36438:SF1">
    <property type="entry name" value="IRON-SULFUR CLUSTER REPAIR PROTEIN YTFE"/>
    <property type="match status" value="1"/>
</dbReference>
<sequence>MTHSRYAFEQWPLDLLTDYALKIHHRGIRREGPVTLELIAKMCAEHPEDNPALDEISALFTESLNALESHLQKEENVLFPYFYEFFDAVAHRRPIEPFHCGTIQAPIQMMMMEHDDELLRQNRIQVLTNDFSADTDTSDNYKTLVSRLHDFYEALLEHTYIENEIIFPGFIRLEAENLI</sequence>
<dbReference type="InterPro" id="IPR012312">
    <property type="entry name" value="Hemerythrin-like"/>
</dbReference>
<keyword evidence="4" id="KW-0408">Iron</keyword>
<accession>U2LGQ5</accession>
<dbReference type="GO" id="GO:0005737">
    <property type="term" value="C:cytoplasm"/>
    <property type="evidence" value="ECO:0007669"/>
    <property type="project" value="UniProtKB-SubCell"/>
</dbReference>
<gene>
    <name evidence="6" type="ORF">HMPREF1218_1917</name>
</gene>
<comment type="caution">
    <text evidence="6">The sequence shown here is derived from an EMBL/GenBank/DDBJ whole genome shotgun (WGS) entry which is preliminary data.</text>
</comment>
<evidence type="ECO:0000256" key="4">
    <source>
        <dbReference type="ARBA" id="ARBA00023004"/>
    </source>
</evidence>
<keyword evidence="3" id="KW-0479">Metal-binding</keyword>
<feature type="domain" description="Hemerythrin-like" evidence="5">
    <location>
        <begin position="20"/>
        <end position="168"/>
    </location>
</feature>
<evidence type="ECO:0000256" key="2">
    <source>
        <dbReference type="ARBA" id="ARBA00022490"/>
    </source>
</evidence>
<evidence type="ECO:0000256" key="3">
    <source>
        <dbReference type="ARBA" id="ARBA00022723"/>
    </source>
</evidence>
<dbReference type="AlphaFoldDB" id="U2LGQ5"/>
<dbReference type="InterPro" id="IPR019903">
    <property type="entry name" value="RIC_family"/>
</dbReference>
<keyword evidence="2" id="KW-0963">Cytoplasm</keyword>
<comment type="subcellular location">
    <subcellularLocation>
        <location evidence="1">Cytoplasm</location>
    </subcellularLocation>
</comment>
<dbReference type="PANTHER" id="PTHR36438">
    <property type="entry name" value="IRON-SULFUR CLUSTER REPAIR PROTEIN YTFE"/>
    <property type="match status" value="1"/>
</dbReference>
<evidence type="ECO:0000259" key="5">
    <source>
        <dbReference type="Pfam" id="PF01814"/>
    </source>
</evidence>
<reference evidence="6 7" key="1">
    <citation type="submission" date="2013-08" db="EMBL/GenBank/DDBJ databases">
        <authorList>
            <person name="Durkin A.S."/>
            <person name="Haft D.R."/>
            <person name="McCorrison J."/>
            <person name="Torralba M."/>
            <person name="Gillis M."/>
            <person name="Haft D.H."/>
            <person name="Methe B."/>
            <person name="Sutton G."/>
            <person name="Nelson K.E."/>
        </authorList>
    </citation>
    <scope>NUCLEOTIDE SEQUENCE [LARGE SCALE GENOMIC DNA]</scope>
    <source>
        <strain evidence="6 7">F0068</strain>
    </source>
</reference>
<proteinExistence type="predicted"/>